<dbReference type="Pfam" id="PF01316">
    <property type="entry name" value="Arg_repressor"/>
    <property type="match status" value="1"/>
</dbReference>
<dbReference type="InterPro" id="IPR036388">
    <property type="entry name" value="WH-like_DNA-bd_sf"/>
</dbReference>
<dbReference type="GO" id="GO:1900079">
    <property type="term" value="P:regulation of arginine biosynthetic process"/>
    <property type="evidence" value="ECO:0007669"/>
    <property type="project" value="UniProtKB-UniRule"/>
</dbReference>
<dbReference type="SUPFAM" id="SSF55252">
    <property type="entry name" value="C-terminal domain of arginine repressor"/>
    <property type="match status" value="1"/>
</dbReference>
<evidence type="ECO:0000259" key="9">
    <source>
        <dbReference type="Pfam" id="PF01316"/>
    </source>
</evidence>
<dbReference type="InterPro" id="IPR001669">
    <property type="entry name" value="Arg_repress"/>
</dbReference>
<feature type="domain" description="Arginine repressor DNA-binding" evidence="9">
    <location>
        <begin position="1"/>
        <end position="68"/>
    </location>
</feature>
<keyword evidence="7" id="KW-0055">Arginine biosynthesis</keyword>
<keyword evidence="5 7" id="KW-0238">DNA-binding</keyword>
<evidence type="ECO:0000256" key="1">
    <source>
        <dbReference type="ARBA" id="ARBA00004496"/>
    </source>
</evidence>
<dbReference type="Gene3D" id="3.30.1360.40">
    <property type="match status" value="1"/>
</dbReference>
<keyword evidence="7" id="KW-0028">Amino-acid biosynthesis</keyword>
<comment type="function">
    <text evidence="7">Regulates arginine biosynthesis genes.</text>
</comment>
<evidence type="ECO:0000259" key="10">
    <source>
        <dbReference type="Pfam" id="PF02863"/>
    </source>
</evidence>
<evidence type="ECO:0000313" key="12">
    <source>
        <dbReference type="Proteomes" id="UP000291525"/>
    </source>
</evidence>
<evidence type="ECO:0000256" key="7">
    <source>
        <dbReference type="HAMAP-Rule" id="MF_00173"/>
    </source>
</evidence>
<proteinExistence type="inferred from homology"/>
<dbReference type="Proteomes" id="UP000291525">
    <property type="component" value="Unassembled WGS sequence"/>
</dbReference>
<dbReference type="AlphaFoldDB" id="A0A4Q8L2R4"/>
<gene>
    <name evidence="7 11" type="primary">argR</name>
    <name evidence="11" type="ORF">EXW74_04075</name>
</gene>
<dbReference type="PANTHER" id="PTHR34471">
    <property type="entry name" value="ARGININE REPRESSOR"/>
    <property type="match status" value="1"/>
</dbReference>
<dbReference type="GO" id="GO:0051259">
    <property type="term" value="P:protein complex oligomerization"/>
    <property type="evidence" value="ECO:0007669"/>
    <property type="project" value="InterPro"/>
</dbReference>
<keyword evidence="6 7" id="KW-0804">Transcription</keyword>
<evidence type="ECO:0000256" key="4">
    <source>
        <dbReference type="ARBA" id="ARBA00023015"/>
    </source>
</evidence>
<dbReference type="InterPro" id="IPR020899">
    <property type="entry name" value="Arg_repress_C"/>
</dbReference>
<dbReference type="RefSeq" id="WP_130554816.1">
    <property type="nucleotide sequence ID" value="NZ_SHGT01000016.1"/>
</dbReference>
<dbReference type="NCBIfam" id="TIGR01529">
    <property type="entry name" value="argR_whole"/>
    <property type="match status" value="1"/>
</dbReference>
<dbReference type="InterPro" id="IPR036251">
    <property type="entry name" value="Arg_repress_C_sf"/>
</dbReference>
<keyword evidence="3 7" id="KW-0963">Cytoplasm</keyword>
<comment type="subcellular location">
    <subcellularLocation>
        <location evidence="1 7">Cytoplasm</location>
    </subcellularLocation>
</comment>
<dbReference type="GO" id="GO:0003677">
    <property type="term" value="F:DNA binding"/>
    <property type="evidence" value="ECO:0007669"/>
    <property type="project" value="UniProtKB-KW"/>
</dbReference>
<comment type="pathway">
    <text evidence="7">Amino-acid biosynthesis; L-arginine biosynthesis [regulation].</text>
</comment>
<protein>
    <recommendedName>
        <fullName evidence="7 8">Arginine repressor</fullName>
    </recommendedName>
</protein>
<dbReference type="Gene3D" id="1.10.10.10">
    <property type="entry name" value="Winged helix-like DNA-binding domain superfamily/Winged helix DNA-binding domain"/>
    <property type="match status" value="1"/>
</dbReference>
<dbReference type="OrthoDB" id="9807089at2"/>
<dbReference type="Pfam" id="PF02863">
    <property type="entry name" value="Arg_repressor_C"/>
    <property type="match status" value="1"/>
</dbReference>
<evidence type="ECO:0000313" key="11">
    <source>
        <dbReference type="EMBL" id="TAA13866.1"/>
    </source>
</evidence>
<dbReference type="HAMAP" id="MF_00173">
    <property type="entry name" value="Arg_repressor"/>
    <property type="match status" value="1"/>
</dbReference>
<evidence type="ECO:0000256" key="2">
    <source>
        <dbReference type="ARBA" id="ARBA00008316"/>
    </source>
</evidence>
<evidence type="ECO:0000256" key="3">
    <source>
        <dbReference type="ARBA" id="ARBA00022490"/>
    </source>
</evidence>
<dbReference type="SUPFAM" id="SSF46785">
    <property type="entry name" value="Winged helix' DNA-binding domain"/>
    <property type="match status" value="1"/>
</dbReference>
<dbReference type="PANTHER" id="PTHR34471:SF1">
    <property type="entry name" value="ARGININE REPRESSOR"/>
    <property type="match status" value="1"/>
</dbReference>
<dbReference type="PRINTS" id="PR01467">
    <property type="entry name" value="ARGREPRESSOR"/>
</dbReference>
<comment type="caution">
    <text evidence="11">The sequence shown here is derived from an EMBL/GenBank/DDBJ whole genome shotgun (WGS) entry which is preliminary data.</text>
</comment>
<feature type="domain" description="Arginine repressor C-terminal" evidence="10">
    <location>
        <begin position="79"/>
        <end position="142"/>
    </location>
</feature>
<dbReference type="InterPro" id="IPR020900">
    <property type="entry name" value="Arg_repress_DNA-bd"/>
</dbReference>
<dbReference type="UniPathway" id="UPA00068"/>
<dbReference type="GO" id="GO:0034618">
    <property type="term" value="F:arginine binding"/>
    <property type="evidence" value="ECO:0007669"/>
    <property type="project" value="InterPro"/>
</dbReference>
<dbReference type="EMBL" id="SHGT01000016">
    <property type="protein sequence ID" value="TAA13866.1"/>
    <property type="molecule type" value="Genomic_DNA"/>
</dbReference>
<dbReference type="InterPro" id="IPR036390">
    <property type="entry name" value="WH_DNA-bd_sf"/>
</dbReference>
<evidence type="ECO:0000256" key="8">
    <source>
        <dbReference type="NCBIfam" id="TIGR01529"/>
    </source>
</evidence>
<organism evidence="11 12">
    <name type="scientific">Streptococcus parasuis</name>
    <dbReference type="NCBI Taxonomy" id="1501662"/>
    <lineage>
        <taxon>Bacteria</taxon>
        <taxon>Bacillati</taxon>
        <taxon>Bacillota</taxon>
        <taxon>Bacilli</taxon>
        <taxon>Lactobacillales</taxon>
        <taxon>Streptococcaceae</taxon>
        <taxon>Streptococcus</taxon>
    </lineage>
</organism>
<dbReference type="GO" id="GO:0005737">
    <property type="term" value="C:cytoplasm"/>
    <property type="evidence" value="ECO:0007669"/>
    <property type="project" value="UniProtKB-SubCell"/>
</dbReference>
<evidence type="ECO:0000256" key="5">
    <source>
        <dbReference type="ARBA" id="ARBA00023125"/>
    </source>
</evidence>
<reference evidence="11 12" key="1">
    <citation type="submission" date="2019-02" db="EMBL/GenBank/DDBJ databases">
        <title>First genome of the species Streptococcus parasuis.</title>
        <authorList>
            <person name="Stevens M.J.A."/>
            <person name="Stephan R."/>
        </authorList>
    </citation>
    <scope>NUCLEOTIDE SEQUENCE [LARGE SCALE GENOMIC DNA]</scope>
    <source>
        <strain evidence="11 12">4253</strain>
    </source>
</reference>
<accession>A0A4Q8L2R4</accession>
<keyword evidence="7" id="KW-0678">Repressor</keyword>
<name>A0A4Q8L2R4_9STRE</name>
<evidence type="ECO:0000256" key="6">
    <source>
        <dbReference type="ARBA" id="ARBA00023163"/>
    </source>
</evidence>
<sequence>MNKVERHELIKSMIRQGKVGRQIDIQLWLEDQGITVTQTTLSRDLRELGVIKVHESGESFYALGEDDSQGHFCQLLAQYTRSVNRASFILVLHSELGEAALMANIIDEEKPETILGTVAGADTLLVICKDEISAQHVEEEIKSFL</sequence>
<keyword evidence="4 7" id="KW-0805">Transcription regulation</keyword>
<dbReference type="GO" id="GO:0006526">
    <property type="term" value="P:L-arginine biosynthetic process"/>
    <property type="evidence" value="ECO:0007669"/>
    <property type="project" value="UniProtKB-UniPathway"/>
</dbReference>
<comment type="similarity">
    <text evidence="2 7">Belongs to the ArgR family.</text>
</comment>
<dbReference type="GO" id="GO:0003700">
    <property type="term" value="F:DNA-binding transcription factor activity"/>
    <property type="evidence" value="ECO:0007669"/>
    <property type="project" value="UniProtKB-UniRule"/>
</dbReference>